<dbReference type="GeneID" id="109727157"/>
<dbReference type="SUPFAM" id="SSF57716">
    <property type="entry name" value="Glucocorticoid receptor-like (DNA-binding domain)"/>
    <property type="match status" value="1"/>
</dbReference>
<dbReference type="SMART" id="SM00401">
    <property type="entry name" value="ZnF_GATA"/>
    <property type="match status" value="1"/>
</dbReference>
<gene>
    <name evidence="17" type="primary">LOC109727157</name>
</gene>
<organism evidence="16 17">
    <name type="scientific">Ananas comosus</name>
    <name type="common">Pineapple</name>
    <name type="synonym">Ananas ananas</name>
    <dbReference type="NCBI Taxonomy" id="4615"/>
    <lineage>
        <taxon>Eukaryota</taxon>
        <taxon>Viridiplantae</taxon>
        <taxon>Streptophyta</taxon>
        <taxon>Embryophyta</taxon>
        <taxon>Tracheophyta</taxon>
        <taxon>Spermatophyta</taxon>
        <taxon>Magnoliopsida</taxon>
        <taxon>Liliopsida</taxon>
        <taxon>Poales</taxon>
        <taxon>Bromeliaceae</taxon>
        <taxon>Bromelioideae</taxon>
        <taxon>Ananas</taxon>
    </lineage>
</organism>
<evidence type="ECO:0000256" key="13">
    <source>
        <dbReference type="SAM" id="MobiDB-lite"/>
    </source>
</evidence>
<dbReference type="InterPro" id="IPR010399">
    <property type="entry name" value="Tify_dom"/>
</dbReference>
<dbReference type="Pfam" id="PF06203">
    <property type="entry name" value="CCT"/>
    <property type="match status" value="1"/>
</dbReference>
<feature type="domain" description="CCT" evidence="14">
    <location>
        <begin position="115"/>
        <end position="157"/>
    </location>
</feature>
<feature type="region of interest" description="Disordered" evidence="13">
    <location>
        <begin position="1"/>
        <end position="26"/>
    </location>
</feature>
<keyword evidence="9" id="KW-0010">Activator</keyword>
<feature type="domain" description="Tify" evidence="15">
    <location>
        <begin position="51"/>
        <end position="86"/>
    </location>
</feature>
<keyword evidence="16" id="KW-1185">Reference proteome</keyword>
<evidence type="ECO:0000313" key="17">
    <source>
        <dbReference type="RefSeq" id="XP_020112673.1"/>
    </source>
</evidence>
<comment type="function">
    <text evidence="1">Transcriptional activator that specifically binds 5'-GATA-3' or 5'-GAT-3' motifs within gene promoters.</text>
</comment>
<keyword evidence="5" id="KW-0863">Zinc-finger</keyword>
<evidence type="ECO:0000256" key="7">
    <source>
        <dbReference type="ARBA" id="ARBA00023015"/>
    </source>
</evidence>
<name>A0A6P5H5T4_ANACO</name>
<dbReference type="Pfam" id="PF00320">
    <property type="entry name" value="GATA"/>
    <property type="match status" value="1"/>
</dbReference>
<dbReference type="GO" id="GO:0005634">
    <property type="term" value="C:nucleus"/>
    <property type="evidence" value="ECO:0007669"/>
    <property type="project" value="UniProtKB-SubCell"/>
</dbReference>
<keyword evidence="10" id="KW-0804">Transcription</keyword>
<dbReference type="Gene3D" id="3.30.50.10">
    <property type="entry name" value="Erythroid Transcription Factor GATA-1, subunit A"/>
    <property type="match status" value="1"/>
</dbReference>
<dbReference type="GO" id="GO:0043565">
    <property type="term" value="F:sequence-specific DNA binding"/>
    <property type="evidence" value="ECO:0007669"/>
    <property type="project" value="InterPro"/>
</dbReference>
<dbReference type="CDD" id="cd00202">
    <property type="entry name" value="ZnF_GATA"/>
    <property type="match status" value="1"/>
</dbReference>
<dbReference type="SMART" id="SM00979">
    <property type="entry name" value="TIFY"/>
    <property type="match status" value="1"/>
</dbReference>
<sequence length="243" mass="26590">MYRGDDPFMQPPHLPGEIVVDNDGGGGEEALSYAGTTAEQLFHFQPQQQQQPPPSNQLALSFQGEFYVFDSVPPEKVQAVLLLLNGQELPSDVAGMAAPKPNNVSGVPQPTNAHRLASLMRYKEKRKNLNFDKRVLYTVRKEVASRMKRNKGQFASSKSNSPESDATSLNCDPNLGICQEETSQPAICLNCQTREESTPMMRRGPAGPRSLCNACGLMWANKVGMLRSLTQVSTSGMQGEESS</sequence>
<dbReference type="AlphaFoldDB" id="A0A6P5H5T4"/>
<accession>A0A6P5H5T4</accession>
<evidence type="ECO:0000256" key="5">
    <source>
        <dbReference type="ARBA" id="ARBA00022771"/>
    </source>
</evidence>
<dbReference type="PROSITE" id="PS00344">
    <property type="entry name" value="GATA_ZN_FINGER_1"/>
    <property type="match status" value="1"/>
</dbReference>
<keyword evidence="8" id="KW-0238">DNA-binding</keyword>
<evidence type="ECO:0000256" key="6">
    <source>
        <dbReference type="ARBA" id="ARBA00022833"/>
    </source>
</evidence>
<dbReference type="RefSeq" id="XP_020112673.1">
    <property type="nucleotide sequence ID" value="XM_020257084.1"/>
</dbReference>
<dbReference type="PANTHER" id="PTHR46125">
    <property type="entry name" value="GATA TRANSCRIPTION FACTOR 28"/>
    <property type="match status" value="1"/>
</dbReference>
<dbReference type="PANTHER" id="PTHR46125:SF27">
    <property type="entry name" value="GATA TRANSCRIPTION FACTOR 28"/>
    <property type="match status" value="1"/>
</dbReference>
<reference evidence="16" key="1">
    <citation type="journal article" date="2015" name="Nat. Genet.">
        <title>The pineapple genome and the evolution of CAM photosynthesis.</title>
        <authorList>
            <person name="Ming R."/>
            <person name="VanBuren R."/>
            <person name="Wai C.M."/>
            <person name="Tang H."/>
            <person name="Schatz M.C."/>
            <person name="Bowers J.E."/>
            <person name="Lyons E."/>
            <person name="Wang M.L."/>
            <person name="Chen J."/>
            <person name="Biggers E."/>
            <person name="Zhang J."/>
            <person name="Huang L."/>
            <person name="Zhang L."/>
            <person name="Miao W."/>
            <person name="Zhang J."/>
            <person name="Ye Z."/>
            <person name="Miao C."/>
            <person name="Lin Z."/>
            <person name="Wang H."/>
            <person name="Zhou H."/>
            <person name="Yim W.C."/>
            <person name="Priest H.D."/>
            <person name="Zheng C."/>
            <person name="Woodhouse M."/>
            <person name="Edger P.P."/>
            <person name="Guyot R."/>
            <person name="Guo H.B."/>
            <person name="Guo H."/>
            <person name="Zheng G."/>
            <person name="Singh R."/>
            <person name="Sharma A."/>
            <person name="Min X."/>
            <person name="Zheng Y."/>
            <person name="Lee H."/>
            <person name="Gurtowski J."/>
            <person name="Sedlazeck F.J."/>
            <person name="Harkess A."/>
            <person name="McKain M.R."/>
            <person name="Liao Z."/>
            <person name="Fang J."/>
            <person name="Liu J."/>
            <person name="Zhang X."/>
            <person name="Zhang Q."/>
            <person name="Hu W."/>
            <person name="Qin Y."/>
            <person name="Wang K."/>
            <person name="Chen L.Y."/>
            <person name="Shirley N."/>
            <person name="Lin Y.R."/>
            <person name="Liu L.Y."/>
            <person name="Hernandez A.G."/>
            <person name="Wright C.L."/>
            <person name="Bulone V."/>
            <person name="Tuskan G.A."/>
            <person name="Heath K."/>
            <person name="Zee F."/>
            <person name="Moore P.H."/>
            <person name="Sunkar R."/>
            <person name="Leebens-Mack J.H."/>
            <person name="Mockler T."/>
            <person name="Bennetzen J.L."/>
            <person name="Freeling M."/>
            <person name="Sankoff D."/>
            <person name="Paterson A.H."/>
            <person name="Zhu X."/>
            <person name="Yang X."/>
            <person name="Smith J.A."/>
            <person name="Cushman J.C."/>
            <person name="Paull R.E."/>
            <person name="Yu Q."/>
        </authorList>
    </citation>
    <scope>NUCLEOTIDE SEQUENCE [LARGE SCALE GENOMIC DNA]</scope>
    <source>
        <strain evidence="16">cv. F153</strain>
    </source>
</reference>
<dbReference type="OrthoDB" id="2162994at2759"/>
<dbReference type="Pfam" id="PF06200">
    <property type="entry name" value="tify"/>
    <property type="match status" value="1"/>
</dbReference>
<evidence type="ECO:0000256" key="8">
    <source>
        <dbReference type="ARBA" id="ARBA00023125"/>
    </source>
</evidence>
<comment type="similarity">
    <text evidence="3">Belongs to the type IV zinc-finger family. Class C subfamily.</text>
</comment>
<dbReference type="Proteomes" id="UP000515123">
    <property type="component" value="Linkage group 22"/>
</dbReference>
<proteinExistence type="inferred from homology"/>
<dbReference type="PROSITE" id="PS51017">
    <property type="entry name" value="CCT"/>
    <property type="match status" value="1"/>
</dbReference>
<evidence type="ECO:0000256" key="3">
    <source>
        <dbReference type="ARBA" id="ARBA00007722"/>
    </source>
</evidence>
<keyword evidence="6" id="KW-0862">Zinc</keyword>
<keyword evidence="7" id="KW-0805">Transcription regulation</keyword>
<dbReference type="InterPro" id="IPR013088">
    <property type="entry name" value="Znf_NHR/GATA"/>
</dbReference>
<evidence type="ECO:0000256" key="1">
    <source>
        <dbReference type="ARBA" id="ARBA00002206"/>
    </source>
</evidence>
<reference evidence="17" key="2">
    <citation type="submission" date="2025-08" db="UniProtKB">
        <authorList>
            <consortium name="RefSeq"/>
        </authorList>
    </citation>
    <scope>IDENTIFICATION</scope>
    <source>
        <tissue evidence="17">Leaf</tissue>
    </source>
</reference>
<dbReference type="PROSITE" id="PS51320">
    <property type="entry name" value="TIFY"/>
    <property type="match status" value="1"/>
</dbReference>
<evidence type="ECO:0000256" key="9">
    <source>
        <dbReference type="ARBA" id="ARBA00023159"/>
    </source>
</evidence>
<evidence type="ECO:0000256" key="2">
    <source>
        <dbReference type="ARBA" id="ARBA00004123"/>
    </source>
</evidence>
<evidence type="ECO:0000259" key="15">
    <source>
        <dbReference type="PROSITE" id="PS51320"/>
    </source>
</evidence>
<dbReference type="InterPro" id="IPR010402">
    <property type="entry name" value="CCT_domain"/>
</dbReference>
<protein>
    <submittedName>
        <fullName evidence="17">GATA transcription factor 20-like isoform X1</fullName>
    </submittedName>
</protein>
<feature type="compositionally biased region" description="Polar residues" evidence="13">
    <location>
        <begin position="153"/>
        <end position="168"/>
    </location>
</feature>
<feature type="region of interest" description="Disordered" evidence="13">
    <location>
        <begin position="148"/>
        <end position="168"/>
    </location>
</feature>
<dbReference type="InterPro" id="IPR000679">
    <property type="entry name" value="Znf_GATA"/>
</dbReference>
<dbReference type="GO" id="GO:0006355">
    <property type="term" value="P:regulation of DNA-templated transcription"/>
    <property type="evidence" value="ECO:0007669"/>
    <property type="project" value="InterPro"/>
</dbReference>
<keyword evidence="11 12" id="KW-0539">Nucleus</keyword>
<evidence type="ECO:0000313" key="16">
    <source>
        <dbReference type="Proteomes" id="UP000515123"/>
    </source>
</evidence>
<keyword evidence="4" id="KW-0479">Metal-binding</keyword>
<evidence type="ECO:0000259" key="14">
    <source>
        <dbReference type="PROSITE" id="PS51017"/>
    </source>
</evidence>
<comment type="subcellular location">
    <subcellularLocation>
        <location evidence="2 12">Nucleus</location>
    </subcellularLocation>
</comment>
<evidence type="ECO:0000256" key="4">
    <source>
        <dbReference type="ARBA" id="ARBA00022723"/>
    </source>
</evidence>
<evidence type="ECO:0000256" key="10">
    <source>
        <dbReference type="ARBA" id="ARBA00023163"/>
    </source>
</evidence>
<evidence type="ECO:0000256" key="12">
    <source>
        <dbReference type="PROSITE-ProRule" id="PRU00357"/>
    </source>
</evidence>
<dbReference type="GO" id="GO:0008270">
    <property type="term" value="F:zinc ion binding"/>
    <property type="evidence" value="ECO:0007669"/>
    <property type="project" value="UniProtKB-KW"/>
</dbReference>
<evidence type="ECO:0000256" key="11">
    <source>
        <dbReference type="ARBA" id="ARBA00023242"/>
    </source>
</evidence>
<dbReference type="InterPro" id="IPR045280">
    <property type="entry name" value="TIFY-like"/>
</dbReference>